<proteinExistence type="predicted"/>
<dbReference type="Pfam" id="PF09438">
    <property type="entry name" value="DUF2017"/>
    <property type="match status" value="1"/>
</dbReference>
<sequence>MRGIEREDDRLVIHFDADEAAVLTSTVDQLAELLAEHQPSAALAQQASEPDPFARWEAEFSRDQAPTIEHFDEDLDDEVDPVVRRLFPDAYPDDPAASHDFRRFTQAEQSSQKMAEARIVLDDLESTDRRGRCRVPDAHVQAWLKTLTAVRLALAVRLEISDEISADEAAQRPDDDPRAWLHEIYQWIGWVQESLIDAL</sequence>
<keyword evidence="2" id="KW-1185">Reference proteome</keyword>
<dbReference type="InterPro" id="IPR018561">
    <property type="entry name" value="AosR"/>
</dbReference>
<organism evidence="1 2">
    <name type="scientific">Luteococcus peritonei</name>
    <dbReference type="NCBI Taxonomy" id="88874"/>
    <lineage>
        <taxon>Bacteria</taxon>
        <taxon>Bacillati</taxon>
        <taxon>Actinomycetota</taxon>
        <taxon>Actinomycetes</taxon>
        <taxon>Propionibacteriales</taxon>
        <taxon>Propionibacteriaceae</taxon>
        <taxon>Luteococcus</taxon>
    </lineage>
</organism>
<dbReference type="Proteomes" id="UP001597326">
    <property type="component" value="Unassembled WGS sequence"/>
</dbReference>
<evidence type="ECO:0000313" key="1">
    <source>
        <dbReference type="EMBL" id="MFD1890486.1"/>
    </source>
</evidence>
<dbReference type="EMBL" id="JBHUFZ010000020">
    <property type="protein sequence ID" value="MFD1890486.1"/>
    <property type="molecule type" value="Genomic_DNA"/>
</dbReference>
<dbReference type="RefSeq" id="WP_343873593.1">
    <property type="nucleotide sequence ID" value="NZ_BAAAIX010000017.1"/>
</dbReference>
<protein>
    <submittedName>
        <fullName evidence="1">DUF2017 domain-containing protein</fullName>
    </submittedName>
</protein>
<evidence type="ECO:0000313" key="2">
    <source>
        <dbReference type="Proteomes" id="UP001597326"/>
    </source>
</evidence>
<accession>A0ABW4RVY5</accession>
<gene>
    <name evidence="1" type="ORF">ACFSCS_09890</name>
</gene>
<name>A0ABW4RVY5_9ACTN</name>
<comment type="caution">
    <text evidence="1">The sequence shown here is derived from an EMBL/GenBank/DDBJ whole genome shotgun (WGS) entry which is preliminary data.</text>
</comment>
<reference evidence="2" key="1">
    <citation type="journal article" date="2019" name="Int. J. Syst. Evol. Microbiol.">
        <title>The Global Catalogue of Microorganisms (GCM) 10K type strain sequencing project: providing services to taxonomists for standard genome sequencing and annotation.</title>
        <authorList>
            <consortium name="The Broad Institute Genomics Platform"/>
            <consortium name="The Broad Institute Genome Sequencing Center for Infectious Disease"/>
            <person name="Wu L."/>
            <person name="Ma J."/>
        </authorList>
    </citation>
    <scope>NUCLEOTIDE SEQUENCE [LARGE SCALE GENOMIC DNA]</scope>
    <source>
        <strain evidence="2">CAIM 431</strain>
    </source>
</reference>